<reference evidence="1 2" key="1">
    <citation type="submission" date="2015-01" db="EMBL/GenBank/DDBJ databases">
        <title>The Genome Sequence of Rhinocladiella mackenzie CBS 650.93.</title>
        <authorList>
            <consortium name="The Broad Institute Genomics Platform"/>
            <person name="Cuomo C."/>
            <person name="de Hoog S."/>
            <person name="Gorbushina A."/>
            <person name="Stielow B."/>
            <person name="Teixiera M."/>
            <person name="Abouelleil A."/>
            <person name="Chapman S.B."/>
            <person name="Priest M."/>
            <person name="Young S.K."/>
            <person name="Wortman J."/>
            <person name="Nusbaum C."/>
            <person name="Birren B."/>
        </authorList>
    </citation>
    <scope>NUCLEOTIDE SEQUENCE [LARGE SCALE GENOMIC DNA]</scope>
    <source>
        <strain evidence="1 2">CBS 650.93</strain>
    </source>
</reference>
<dbReference type="Pfam" id="PF16815">
    <property type="entry name" value="HRI1"/>
    <property type="match status" value="1"/>
</dbReference>
<dbReference type="Gene3D" id="2.40.128.320">
    <property type="entry name" value="Protein HRI1, N-terminal domain"/>
    <property type="match status" value="1"/>
</dbReference>
<evidence type="ECO:0000313" key="2">
    <source>
        <dbReference type="Proteomes" id="UP000053617"/>
    </source>
</evidence>
<accession>A0A0D2FKA5</accession>
<dbReference type="InterPro" id="IPR043047">
    <property type="entry name" value="Hri1_N_sf"/>
</dbReference>
<dbReference type="EMBL" id="KN847480">
    <property type="protein sequence ID" value="KIX02397.1"/>
    <property type="molecule type" value="Genomic_DNA"/>
</dbReference>
<protein>
    <recommendedName>
        <fullName evidence="3">Protein HRI1</fullName>
    </recommendedName>
</protein>
<proteinExistence type="predicted"/>
<dbReference type="InterPro" id="IPR031818">
    <property type="entry name" value="Hri1"/>
</dbReference>
<dbReference type="STRING" id="1442369.A0A0D2FKA5"/>
<keyword evidence="2" id="KW-1185">Reference proteome</keyword>
<organism evidence="1 2">
    <name type="scientific">Rhinocladiella mackenziei CBS 650.93</name>
    <dbReference type="NCBI Taxonomy" id="1442369"/>
    <lineage>
        <taxon>Eukaryota</taxon>
        <taxon>Fungi</taxon>
        <taxon>Dikarya</taxon>
        <taxon>Ascomycota</taxon>
        <taxon>Pezizomycotina</taxon>
        <taxon>Eurotiomycetes</taxon>
        <taxon>Chaetothyriomycetidae</taxon>
        <taxon>Chaetothyriales</taxon>
        <taxon>Herpotrichiellaceae</taxon>
        <taxon>Rhinocladiella</taxon>
    </lineage>
</organism>
<dbReference type="GeneID" id="25296409"/>
<sequence>MDFYGMTGEKLGTIGQVEGKSPRQGNLPQWKKDFLEKPSVSIRKGIAWGFSSPYEDTSTLVLTSPKSDFVDIRFPVQPDPSKPLASDPAFWAFSGSATTTFDPDTSEITMPYSAHCVWKHDIDSKGPGTTDEGDMFLLPNGDCMEIGMMENHKTRKVEMYKEYWSSPASELGSGGLRKTPCVVAKTRELVDQGRAPQTGSGVIIRVGDYCQGIVQQSRQDGTPGVLVERWTKCLVEKNPALSDQSDVSETTAAEWLKDWRSNTSPDDQVEVAIPCMWACGDNRKVGDEIVVHAITWRITEVVL</sequence>
<dbReference type="OrthoDB" id="4045395at2759"/>
<evidence type="ECO:0008006" key="3">
    <source>
        <dbReference type="Google" id="ProtNLM"/>
    </source>
</evidence>
<gene>
    <name evidence="1" type="ORF">Z518_08338</name>
</gene>
<name>A0A0D2FKA5_9EURO</name>
<dbReference type="Proteomes" id="UP000053617">
    <property type="component" value="Unassembled WGS sequence"/>
</dbReference>
<evidence type="ECO:0000313" key="1">
    <source>
        <dbReference type="EMBL" id="KIX02397.1"/>
    </source>
</evidence>
<dbReference type="RefSeq" id="XP_013269533.1">
    <property type="nucleotide sequence ID" value="XM_013414079.1"/>
</dbReference>
<dbReference type="VEuPathDB" id="FungiDB:Z518_08338"/>
<dbReference type="AlphaFoldDB" id="A0A0D2FKA5"/>
<dbReference type="HOGENOM" id="CLU_060351_1_0_1"/>